<dbReference type="Gene3D" id="3.10.20.30">
    <property type="match status" value="1"/>
</dbReference>
<dbReference type="InterPro" id="IPR012675">
    <property type="entry name" value="Beta-grasp_dom_sf"/>
</dbReference>
<name>A0AAN7BKL8_9PEZI</name>
<dbReference type="InterPro" id="IPR052353">
    <property type="entry name" value="Benzoxazolinone_Detox_Enz"/>
</dbReference>
<dbReference type="PROSITE" id="PS51384">
    <property type="entry name" value="FAD_FR"/>
    <property type="match status" value="1"/>
</dbReference>
<protein>
    <submittedName>
        <fullName evidence="6">Pyruvate kinase-like protein</fullName>
    </submittedName>
</protein>
<dbReference type="Pfam" id="PF03473">
    <property type="entry name" value="MOSC"/>
    <property type="match status" value="1"/>
</dbReference>
<dbReference type="Gene3D" id="2.40.33.20">
    <property type="entry name" value="PK beta-barrel domain-like"/>
    <property type="match status" value="1"/>
</dbReference>
<dbReference type="InterPro" id="IPR017938">
    <property type="entry name" value="Riboflavin_synthase-like_b-brl"/>
</dbReference>
<dbReference type="InterPro" id="IPR036010">
    <property type="entry name" value="2Fe-2S_ferredoxin-like_sf"/>
</dbReference>
<dbReference type="SUPFAM" id="SSF50800">
    <property type="entry name" value="PK beta-barrel domain-like"/>
    <property type="match status" value="1"/>
</dbReference>
<proteinExistence type="predicted"/>
<reference evidence="6" key="1">
    <citation type="journal article" date="2023" name="Mol. Phylogenet. Evol.">
        <title>Genome-scale phylogeny and comparative genomics of the fungal order Sordariales.</title>
        <authorList>
            <person name="Hensen N."/>
            <person name="Bonometti L."/>
            <person name="Westerberg I."/>
            <person name="Brannstrom I.O."/>
            <person name="Guillou S."/>
            <person name="Cros-Aarteil S."/>
            <person name="Calhoun S."/>
            <person name="Haridas S."/>
            <person name="Kuo A."/>
            <person name="Mondo S."/>
            <person name="Pangilinan J."/>
            <person name="Riley R."/>
            <person name="LaButti K."/>
            <person name="Andreopoulos B."/>
            <person name="Lipzen A."/>
            <person name="Chen C."/>
            <person name="Yan M."/>
            <person name="Daum C."/>
            <person name="Ng V."/>
            <person name="Clum A."/>
            <person name="Steindorff A."/>
            <person name="Ohm R.A."/>
            <person name="Martin F."/>
            <person name="Silar P."/>
            <person name="Natvig D.O."/>
            <person name="Lalanne C."/>
            <person name="Gautier V."/>
            <person name="Ament-Velasquez S.L."/>
            <person name="Kruys A."/>
            <person name="Hutchinson M.I."/>
            <person name="Powell A.J."/>
            <person name="Barry K."/>
            <person name="Miller A.N."/>
            <person name="Grigoriev I.V."/>
            <person name="Debuchy R."/>
            <person name="Gladieux P."/>
            <person name="Hiltunen Thoren M."/>
            <person name="Johannesson H."/>
        </authorList>
    </citation>
    <scope>NUCLEOTIDE SEQUENCE</scope>
    <source>
        <strain evidence="6">CBS 990.96</strain>
    </source>
</reference>
<dbReference type="PROSITE" id="PS51085">
    <property type="entry name" value="2FE2S_FER_2"/>
    <property type="match status" value="1"/>
</dbReference>
<keyword evidence="1" id="KW-0001">2Fe-2S</keyword>
<evidence type="ECO:0000259" key="3">
    <source>
        <dbReference type="PROSITE" id="PS51085"/>
    </source>
</evidence>
<dbReference type="GO" id="GO:0030170">
    <property type="term" value="F:pyridoxal phosphate binding"/>
    <property type="evidence" value="ECO:0007669"/>
    <property type="project" value="InterPro"/>
</dbReference>
<dbReference type="PANTHER" id="PTHR30212">
    <property type="entry name" value="PROTEIN YIIM"/>
    <property type="match status" value="1"/>
</dbReference>
<dbReference type="InterPro" id="IPR005302">
    <property type="entry name" value="MoCF_Sase_C"/>
</dbReference>
<evidence type="ECO:0000313" key="7">
    <source>
        <dbReference type="Proteomes" id="UP001301958"/>
    </source>
</evidence>
<dbReference type="InterPro" id="IPR017927">
    <property type="entry name" value="FAD-bd_FR_type"/>
</dbReference>
<feature type="domain" description="FAD-binding FR-type" evidence="5">
    <location>
        <begin position="249"/>
        <end position="360"/>
    </location>
</feature>
<dbReference type="EMBL" id="MU865377">
    <property type="protein sequence ID" value="KAK4225025.1"/>
    <property type="molecule type" value="Genomic_DNA"/>
</dbReference>
<dbReference type="SUPFAM" id="SSF52343">
    <property type="entry name" value="Ferredoxin reductase-like, C-terminal NADP-linked domain"/>
    <property type="match status" value="1"/>
</dbReference>
<evidence type="ECO:0000256" key="1">
    <source>
        <dbReference type="ARBA" id="ARBA00022714"/>
    </source>
</evidence>
<dbReference type="AlphaFoldDB" id="A0AAN7BKL8"/>
<keyword evidence="2" id="KW-0411">Iron-sulfur</keyword>
<dbReference type="GO" id="GO:0051537">
    <property type="term" value="F:2 iron, 2 sulfur cluster binding"/>
    <property type="evidence" value="ECO:0007669"/>
    <property type="project" value="UniProtKB-KW"/>
</dbReference>
<dbReference type="PROSITE" id="PS51340">
    <property type="entry name" value="MOSC"/>
    <property type="match status" value="1"/>
</dbReference>
<dbReference type="InterPro" id="IPR039261">
    <property type="entry name" value="FNR_nucleotide-bd"/>
</dbReference>
<evidence type="ECO:0000259" key="4">
    <source>
        <dbReference type="PROSITE" id="PS51340"/>
    </source>
</evidence>
<accession>A0AAN7BKL8</accession>
<dbReference type="CDD" id="cd06185">
    <property type="entry name" value="PDR_like"/>
    <property type="match status" value="1"/>
</dbReference>
<dbReference type="Gene3D" id="3.40.50.80">
    <property type="entry name" value="Nucleotide-binding domain of ferredoxin-NADP reductase (FNR) module"/>
    <property type="match status" value="1"/>
</dbReference>
<dbReference type="PRINTS" id="PR00409">
    <property type="entry name" value="PHDIOXRDTASE"/>
</dbReference>
<dbReference type="CDD" id="cd00207">
    <property type="entry name" value="fer2"/>
    <property type="match status" value="1"/>
</dbReference>
<dbReference type="InterPro" id="IPR001041">
    <property type="entry name" value="2Fe-2S_ferredoxin-type"/>
</dbReference>
<keyword evidence="6" id="KW-0670">Pyruvate</keyword>
<dbReference type="SUPFAM" id="SSF63380">
    <property type="entry name" value="Riboflavin synthase domain-like"/>
    <property type="match status" value="1"/>
</dbReference>
<dbReference type="Gene3D" id="2.40.30.10">
    <property type="entry name" value="Translation factors"/>
    <property type="match status" value="1"/>
</dbReference>
<dbReference type="PANTHER" id="PTHR30212:SF2">
    <property type="entry name" value="PROTEIN YIIM"/>
    <property type="match status" value="1"/>
</dbReference>
<organism evidence="6 7">
    <name type="scientific">Podospora fimiseda</name>
    <dbReference type="NCBI Taxonomy" id="252190"/>
    <lineage>
        <taxon>Eukaryota</taxon>
        <taxon>Fungi</taxon>
        <taxon>Dikarya</taxon>
        <taxon>Ascomycota</taxon>
        <taxon>Pezizomycotina</taxon>
        <taxon>Sordariomycetes</taxon>
        <taxon>Sordariomycetidae</taxon>
        <taxon>Sordariales</taxon>
        <taxon>Podosporaceae</taxon>
        <taxon>Podospora</taxon>
    </lineage>
</organism>
<dbReference type="Pfam" id="PF00111">
    <property type="entry name" value="Fer2"/>
    <property type="match status" value="1"/>
</dbReference>
<dbReference type="GO" id="GO:0030151">
    <property type="term" value="F:molybdenum ion binding"/>
    <property type="evidence" value="ECO:0007669"/>
    <property type="project" value="InterPro"/>
</dbReference>
<dbReference type="SUPFAM" id="SSF54292">
    <property type="entry name" value="2Fe-2S ferredoxin-like"/>
    <property type="match status" value="1"/>
</dbReference>
<feature type="domain" description="MOSC" evidence="4">
    <location>
        <begin position="47"/>
        <end position="186"/>
    </location>
</feature>
<comment type="caution">
    <text evidence="6">The sequence shown here is derived from an EMBL/GenBank/DDBJ whole genome shotgun (WGS) entry which is preliminary data.</text>
</comment>
<evidence type="ECO:0000256" key="2">
    <source>
        <dbReference type="ARBA" id="ARBA00023014"/>
    </source>
</evidence>
<evidence type="ECO:0000313" key="6">
    <source>
        <dbReference type="EMBL" id="KAK4225025.1"/>
    </source>
</evidence>
<evidence type="ECO:0000259" key="5">
    <source>
        <dbReference type="PROSITE" id="PS51384"/>
    </source>
</evidence>
<reference evidence="6" key="2">
    <citation type="submission" date="2023-05" db="EMBL/GenBank/DDBJ databases">
        <authorList>
            <consortium name="Lawrence Berkeley National Laboratory"/>
            <person name="Steindorff A."/>
            <person name="Hensen N."/>
            <person name="Bonometti L."/>
            <person name="Westerberg I."/>
            <person name="Brannstrom I.O."/>
            <person name="Guillou S."/>
            <person name="Cros-Aarteil S."/>
            <person name="Calhoun S."/>
            <person name="Haridas S."/>
            <person name="Kuo A."/>
            <person name="Mondo S."/>
            <person name="Pangilinan J."/>
            <person name="Riley R."/>
            <person name="Labutti K."/>
            <person name="Andreopoulos B."/>
            <person name="Lipzen A."/>
            <person name="Chen C."/>
            <person name="Yanf M."/>
            <person name="Daum C."/>
            <person name="Ng V."/>
            <person name="Clum A."/>
            <person name="Ohm R."/>
            <person name="Martin F."/>
            <person name="Silar P."/>
            <person name="Natvig D."/>
            <person name="Lalanne C."/>
            <person name="Gautier V."/>
            <person name="Ament-Velasquez S.L."/>
            <person name="Kruys A."/>
            <person name="Hutchinson M.I."/>
            <person name="Powell A.J."/>
            <person name="Barry K."/>
            <person name="Miller A.N."/>
            <person name="Grigoriev I.V."/>
            <person name="Debuchy R."/>
            <person name="Gladieux P."/>
            <person name="Thoren M.H."/>
            <person name="Johannesson H."/>
        </authorList>
    </citation>
    <scope>NUCLEOTIDE SEQUENCE</scope>
    <source>
        <strain evidence="6">CBS 990.96</strain>
    </source>
</reference>
<keyword evidence="6" id="KW-0418">Kinase</keyword>
<dbReference type="GO" id="GO:0016491">
    <property type="term" value="F:oxidoreductase activity"/>
    <property type="evidence" value="ECO:0007669"/>
    <property type="project" value="InterPro"/>
</dbReference>
<sequence>MASSPSTQAETIDLYAPITSDTILQVRLGKMKNMPNLLTIQSGIDKQEIHGPIYVDKWGLEGDEHDMTFHGGIDKAVHGYCSTHYPTWATENPTASSKFIPGGFGENLSFAHLNERNICIGDTFSISPSSTLTLQVSLPRQPCFKLNHRFSLKNFAPQTYKLNRTGFYFRVLSPGYIKAGDKLSLISRSHPEWTIQKIQQYLHEEKENFEMNRILSEIEELGAEAKDAFKGRVKKHLAKEKREKRNKVIKWRDYTVIETKKETERITSFVLLECQTEEKEEEELEQLKPGAHAKIRLGNGLVRAYSIVSSSYPKKSRLKIEIGVSLDPQTTRGGSKYLHETVEIGDTLQLSTPTAGIPVSRAASHHVFVAAGVGITAFLSLLEYYKSINYSYILHYAVRSEEEVPFRSRLEALGLGGNGKEGRGVVLYSKAAGSRLDVRCIIENMQWNTQLYFCGPKRLMDEAAKETRAHGIAEKEVHFEAFEADLSGDPFEVVVDGTKGGGVVIRVGEEETLLECLQKEFGDDAVDSSCCVGNCGTCRVGLKDGRVDHRGTALTEDEKSTSMLSCVSRGVGRITIEI</sequence>
<keyword evidence="1" id="KW-0408">Iron</keyword>
<dbReference type="InterPro" id="IPR011037">
    <property type="entry name" value="Pyrv_Knase-like_insert_dom_sf"/>
</dbReference>
<keyword evidence="6" id="KW-0808">Transferase</keyword>
<dbReference type="GO" id="GO:0016301">
    <property type="term" value="F:kinase activity"/>
    <property type="evidence" value="ECO:0007669"/>
    <property type="project" value="UniProtKB-KW"/>
</dbReference>
<gene>
    <name evidence="6" type="ORF">QBC38DRAFT_369656</name>
</gene>
<keyword evidence="7" id="KW-1185">Reference proteome</keyword>
<dbReference type="Proteomes" id="UP001301958">
    <property type="component" value="Unassembled WGS sequence"/>
</dbReference>
<feature type="domain" description="2Fe-2S ferredoxin-type" evidence="3">
    <location>
        <begin position="489"/>
        <end position="578"/>
    </location>
</feature>
<keyword evidence="1" id="KW-0479">Metal-binding</keyword>